<dbReference type="EMBL" id="JAJEQX010000002">
    <property type="protein sequence ID" value="MCC2253077.1"/>
    <property type="molecule type" value="Genomic_DNA"/>
</dbReference>
<keyword evidence="1" id="KW-0479">Metal-binding</keyword>
<proteinExistence type="predicted"/>
<keyword evidence="5" id="KW-1185">Reference proteome</keyword>
<dbReference type="PANTHER" id="PTHR31302:SF31">
    <property type="entry name" value="PHOSPHODIESTERASE YAEI"/>
    <property type="match status" value="1"/>
</dbReference>
<evidence type="ECO:0000313" key="4">
    <source>
        <dbReference type="EMBL" id="MCC2253077.1"/>
    </source>
</evidence>
<dbReference type="Proteomes" id="UP001198151">
    <property type="component" value="Unassembled WGS sequence"/>
</dbReference>
<dbReference type="InterPro" id="IPR051158">
    <property type="entry name" value="Metallophosphoesterase_sf"/>
</dbReference>
<name>A0ABS8FSR8_9FIRM</name>
<feature type="domain" description="Calcineurin-like phosphoesterase" evidence="3">
    <location>
        <begin position="51"/>
        <end position="231"/>
    </location>
</feature>
<organism evidence="4 5">
    <name type="scientific">Ruminococcus turbiniformis</name>
    <dbReference type="NCBI Taxonomy" id="2881258"/>
    <lineage>
        <taxon>Bacteria</taxon>
        <taxon>Bacillati</taxon>
        <taxon>Bacillota</taxon>
        <taxon>Clostridia</taxon>
        <taxon>Eubacteriales</taxon>
        <taxon>Oscillospiraceae</taxon>
        <taxon>Ruminococcus</taxon>
    </lineage>
</organism>
<dbReference type="Pfam" id="PF00149">
    <property type="entry name" value="Metallophos"/>
    <property type="match status" value="1"/>
</dbReference>
<dbReference type="Gene3D" id="3.60.21.10">
    <property type="match status" value="1"/>
</dbReference>
<protein>
    <submittedName>
        <fullName evidence="4">Metallophosphoesterase</fullName>
    </submittedName>
</protein>
<dbReference type="SUPFAM" id="SSF56300">
    <property type="entry name" value="Metallo-dependent phosphatases"/>
    <property type="match status" value="1"/>
</dbReference>
<gene>
    <name evidence="4" type="ORF">LKD70_01245</name>
</gene>
<accession>A0ABS8FSR8</accession>
<keyword evidence="2" id="KW-0378">Hydrolase</keyword>
<dbReference type="InterPro" id="IPR004843">
    <property type="entry name" value="Calcineurin-like_PHP"/>
</dbReference>
<dbReference type="PANTHER" id="PTHR31302">
    <property type="entry name" value="TRANSMEMBRANE PROTEIN WITH METALLOPHOSPHOESTERASE DOMAIN-RELATED"/>
    <property type="match status" value="1"/>
</dbReference>
<comment type="caution">
    <text evidence="4">The sequence shown here is derived from an EMBL/GenBank/DDBJ whole genome shotgun (WGS) entry which is preliminary data.</text>
</comment>
<evidence type="ECO:0000313" key="5">
    <source>
        <dbReference type="Proteomes" id="UP001198151"/>
    </source>
</evidence>
<evidence type="ECO:0000256" key="2">
    <source>
        <dbReference type="ARBA" id="ARBA00022801"/>
    </source>
</evidence>
<dbReference type="RefSeq" id="WP_227706244.1">
    <property type="nucleotide sequence ID" value="NZ_JAJEQX010000002.1"/>
</dbReference>
<reference evidence="4 5" key="1">
    <citation type="submission" date="2021-10" db="EMBL/GenBank/DDBJ databases">
        <title>Anaerobic single-cell dispensing facilitates the cultivation of human gut bacteria.</title>
        <authorList>
            <person name="Afrizal A."/>
        </authorList>
    </citation>
    <scope>NUCLEOTIDE SEQUENCE [LARGE SCALE GENOMIC DNA]</scope>
    <source>
        <strain evidence="4 5">CLA-AA-H200</strain>
    </source>
</reference>
<evidence type="ECO:0000256" key="1">
    <source>
        <dbReference type="ARBA" id="ARBA00022723"/>
    </source>
</evidence>
<sequence length="299" mass="33225">MTLPFILIIPAVLAVILAAVLTAEIHRELHTFCVTRYDVSSEKLPDGADVKILFLSDLHDCCYGENNDRLFQAVKEEHPDLILVGGDMLVGKKGCAYENALALLKRLPSVCPVVYANGNHEQRMKEAPEIYDSSYDDYKSELLDCGITLLENESIRIPMPDGTVFAVHGLELPVSTYLKFRKAPVKKRDLERRLGSPQADAYNILLAHNPAYMDACKDWGADLILSGHLHGGLVRIPGIGGIITPQGFLFPKYCGEMRREGNQTVIVSRGLGSHTLNIRLFNVPEVVSIRIRMKTKKSL</sequence>
<dbReference type="InterPro" id="IPR029052">
    <property type="entry name" value="Metallo-depent_PP-like"/>
</dbReference>
<evidence type="ECO:0000259" key="3">
    <source>
        <dbReference type="Pfam" id="PF00149"/>
    </source>
</evidence>